<reference evidence="3 4" key="1">
    <citation type="journal article" date="2009" name="Nature">
        <title>Evolution of pathogenicity and sexual reproduction in eight Candida genomes.</title>
        <authorList>
            <person name="Butler G."/>
            <person name="Rasmussen M.D."/>
            <person name="Lin M.F."/>
            <person name="Santos M.A."/>
            <person name="Sakthikumar S."/>
            <person name="Munro C.A."/>
            <person name="Rheinbay E."/>
            <person name="Grabherr M."/>
            <person name="Forche A."/>
            <person name="Reedy J.L."/>
            <person name="Agrafioti I."/>
            <person name="Arnaud M.B."/>
            <person name="Bates S."/>
            <person name="Brown A.J."/>
            <person name="Brunke S."/>
            <person name="Costanzo M.C."/>
            <person name="Fitzpatrick D.A."/>
            <person name="de Groot P.W."/>
            <person name="Harris D."/>
            <person name="Hoyer L.L."/>
            <person name="Hube B."/>
            <person name="Klis F.M."/>
            <person name="Kodira C."/>
            <person name="Lennard N."/>
            <person name="Logue M.E."/>
            <person name="Martin R."/>
            <person name="Neiman A.M."/>
            <person name="Nikolaou E."/>
            <person name="Quail M.A."/>
            <person name="Quinn J."/>
            <person name="Santos M.C."/>
            <person name="Schmitzberger F.F."/>
            <person name="Sherlock G."/>
            <person name="Shah P."/>
            <person name="Silverstein K.A."/>
            <person name="Skrzypek M.S."/>
            <person name="Soll D."/>
            <person name="Staggs R."/>
            <person name="Stansfield I."/>
            <person name="Stumpf M.P."/>
            <person name="Sudbery P.E."/>
            <person name="Srikantha T."/>
            <person name="Zeng Q."/>
            <person name="Berman J."/>
            <person name="Berriman M."/>
            <person name="Heitman J."/>
            <person name="Gow N.A."/>
            <person name="Lorenz M.C."/>
            <person name="Birren B.W."/>
            <person name="Kellis M."/>
            <person name="Cuomo C.A."/>
        </authorList>
    </citation>
    <scope>NUCLEOTIDE SEQUENCE [LARGE SCALE GENOMIC DNA]</scope>
    <source>
        <strain evidence="4">ATCC 11503 / BCRC 21390 / CBS 2605 / JCM 1781 / NBRC 1676 / NRRL YB-4239</strain>
    </source>
</reference>
<sequence length="204" mass="22332">MQGSYKSNGLPRPYYMKPSKRKHSPYANLKEPVSFFNTPRRKLMGYITVFLLISTLMWWLSQDLKDRPDKIYELVPETDHPPENKLNLGKSSHNLDDVVKNAGSKADKEIENLDLAENLAAGPKGEKGKGVLEAPKGGIANEAPVVGSDEDKIVGSGQGNQGKHRNVEKSSNAGGKGAVGDANEGEKKKVSNKEKVQQIILESH</sequence>
<evidence type="ECO:0000313" key="3">
    <source>
        <dbReference type="EMBL" id="EDK45656.1"/>
    </source>
</evidence>
<keyword evidence="2" id="KW-1133">Transmembrane helix</keyword>
<feature type="transmembrane region" description="Helical" evidence="2">
    <location>
        <begin position="43"/>
        <end position="60"/>
    </location>
</feature>
<dbReference type="HOGENOM" id="CLU_103818_0_0_1"/>
<feature type="compositionally biased region" description="Basic and acidic residues" evidence="1">
    <location>
        <begin position="184"/>
        <end position="196"/>
    </location>
</feature>
<dbReference type="VEuPathDB" id="FungiDB:LELG_03835"/>
<protein>
    <submittedName>
        <fullName evidence="3">Uncharacterized protein</fullName>
    </submittedName>
</protein>
<dbReference type="EMBL" id="CH981528">
    <property type="protein sequence ID" value="EDK45656.1"/>
    <property type="molecule type" value="Genomic_DNA"/>
</dbReference>
<dbReference type="Proteomes" id="UP000001996">
    <property type="component" value="Unassembled WGS sequence"/>
</dbReference>
<dbReference type="OrthoDB" id="3997851at2759"/>
<dbReference type="OMA" id="LMWWISQ"/>
<dbReference type="KEGG" id="lel:PVL30_004658"/>
<feature type="region of interest" description="Disordered" evidence="1">
    <location>
        <begin position="1"/>
        <end position="23"/>
    </location>
</feature>
<keyword evidence="2" id="KW-0472">Membrane</keyword>
<proteinExistence type="predicted"/>
<dbReference type="InParanoid" id="A5E2J8"/>
<feature type="region of interest" description="Disordered" evidence="1">
    <location>
        <begin position="121"/>
        <end position="204"/>
    </location>
</feature>
<dbReference type="eggNOG" id="ENOG502RQ23">
    <property type="taxonomic scope" value="Eukaryota"/>
</dbReference>
<dbReference type="GeneID" id="5232064"/>
<keyword evidence="2" id="KW-0812">Transmembrane</keyword>
<keyword evidence="4" id="KW-1185">Reference proteome</keyword>
<evidence type="ECO:0000256" key="1">
    <source>
        <dbReference type="SAM" id="MobiDB-lite"/>
    </source>
</evidence>
<gene>
    <name evidence="3" type="ORF">LELG_03835</name>
</gene>
<evidence type="ECO:0000256" key="2">
    <source>
        <dbReference type="SAM" id="Phobius"/>
    </source>
</evidence>
<name>A5E2J8_LODEL</name>
<evidence type="ECO:0000313" key="4">
    <source>
        <dbReference type="Proteomes" id="UP000001996"/>
    </source>
</evidence>
<dbReference type="AlphaFoldDB" id="A5E2J8"/>
<accession>A5E2J8</accession>
<organism evidence="3 4">
    <name type="scientific">Lodderomyces elongisporus (strain ATCC 11503 / CBS 2605 / JCM 1781 / NBRC 1676 / NRRL YB-4239)</name>
    <name type="common">Yeast</name>
    <name type="synonym">Saccharomyces elongisporus</name>
    <dbReference type="NCBI Taxonomy" id="379508"/>
    <lineage>
        <taxon>Eukaryota</taxon>
        <taxon>Fungi</taxon>
        <taxon>Dikarya</taxon>
        <taxon>Ascomycota</taxon>
        <taxon>Saccharomycotina</taxon>
        <taxon>Pichiomycetes</taxon>
        <taxon>Debaryomycetaceae</taxon>
        <taxon>Candida/Lodderomyces clade</taxon>
        <taxon>Lodderomyces</taxon>
    </lineage>
</organism>